<dbReference type="EMBL" id="CP123751">
    <property type="protein sequence ID" value="WHQ80631.1"/>
    <property type="molecule type" value="Genomic_DNA"/>
</dbReference>
<dbReference type="RefSeq" id="WP_283534826.1">
    <property type="nucleotide sequence ID" value="NZ_CP123751.1"/>
</dbReference>
<sequence length="64" mass="7395">MGNNTVKTPDLYNKIYLDKGRITIDGIPLKRIQRFEIKNTKWSDYEEPEVTITIKAKVVGLGDR</sequence>
<gene>
    <name evidence="1" type="ORF">QFF56_02810</name>
</gene>
<evidence type="ECO:0000313" key="2">
    <source>
        <dbReference type="Proteomes" id="UP001238155"/>
    </source>
</evidence>
<reference evidence="1" key="1">
    <citation type="submission" date="2023-04" db="EMBL/GenBank/DDBJ databases">
        <title>Four porcine-derived lactic acid bacteria strains analyses and their evaluation as potential probiotics based on genomics.</title>
        <authorList>
            <person name="Niu D."/>
        </authorList>
    </citation>
    <scope>NUCLEOTIDE SEQUENCE</scope>
    <source>
        <strain evidence="1">ZSB1</strain>
    </source>
</reference>
<protein>
    <submittedName>
        <fullName evidence="1">Uncharacterized protein</fullName>
    </submittedName>
</protein>
<name>A0AAJ6JWN4_9LACO</name>
<accession>A0AAJ6JWN4</accession>
<dbReference type="AlphaFoldDB" id="A0AAJ6JWN4"/>
<proteinExistence type="predicted"/>
<organism evidence="1 2">
    <name type="scientific">Ligilactobacillus animalis</name>
    <dbReference type="NCBI Taxonomy" id="1605"/>
    <lineage>
        <taxon>Bacteria</taxon>
        <taxon>Bacillati</taxon>
        <taxon>Bacillota</taxon>
        <taxon>Bacilli</taxon>
        <taxon>Lactobacillales</taxon>
        <taxon>Lactobacillaceae</taxon>
        <taxon>Ligilactobacillus</taxon>
    </lineage>
</organism>
<dbReference type="Proteomes" id="UP001238155">
    <property type="component" value="Chromosome"/>
</dbReference>
<evidence type="ECO:0000313" key="1">
    <source>
        <dbReference type="EMBL" id="WHQ80631.1"/>
    </source>
</evidence>